<protein>
    <recommendedName>
        <fullName evidence="3">Retrotransposon gag domain-containing protein</fullName>
    </recommendedName>
</protein>
<keyword evidence="2" id="KW-1185">Reference proteome</keyword>
<evidence type="ECO:0000313" key="2">
    <source>
        <dbReference type="Proteomes" id="UP001516400"/>
    </source>
</evidence>
<dbReference type="AlphaFoldDB" id="A0ABD2MZ20"/>
<name>A0ABD2MZ20_9CUCU</name>
<dbReference type="EMBL" id="JABFTP020000042">
    <property type="protein sequence ID" value="KAL3271743.1"/>
    <property type="molecule type" value="Genomic_DNA"/>
</dbReference>
<sequence>MLFEKVSGQRSVDLGKVLCYVRTIIYGKHMSQCPMMATIKGALFKFILKTRLSSSARLGLKQEYGTVTALISDVRIHLLTKKSSTALTVKLLKARQGDRTVQEFGKEFEQLFVDLTISQADGNPQMALDIQKLKN</sequence>
<reference evidence="1 2" key="1">
    <citation type="journal article" date="2021" name="BMC Biol.">
        <title>Horizontally acquired antibacterial genes associated with adaptive radiation of ladybird beetles.</title>
        <authorList>
            <person name="Li H.S."/>
            <person name="Tang X.F."/>
            <person name="Huang Y.H."/>
            <person name="Xu Z.Y."/>
            <person name="Chen M.L."/>
            <person name="Du X.Y."/>
            <person name="Qiu B.Y."/>
            <person name="Chen P.T."/>
            <person name="Zhang W."/>
            <person name="Slipinski A."/>
            <person name="Escalona H.E."/>
            <person name="Waterhouse R.M."/>
            <person name="Zwick A."/>
            <person name="Pang H."/>
        </authorList>
    </citation>
    <scope>NUCLEOTIDE SEQUENCE [LARGE SCALE GENOMIC DNA]</scope>
    <source>
        <strain evidence="1">SYSU2018</strain>
    </source>
</reference>
<dbReference type="Proteomes" id="UP001516400">
    <property type="component" value="Unassembled WGS sequence"/>
</dbReference>
<gene>
    <name evidence="1" type="ORF">HHI36_022213</name>
</gene>
<proteinExistence type="predicted"/>
<evidence type="ECO:0000313" key="1">
    <source>
        <dbReference type="EMBL" id="KAL3271743.1"/>
    </source>
</evidence>
<evidence type="ECO:0008006" key="3">
    <source>
        <dbReference type="Google" id="ProtNLM"/>
    </source>
</evidence>
<accession>A0ABD2MZ20</accession>
<comment type="caution">
    <text evidence="1">The sequence shown here is derived from an EMBL/GenBank/DDBJ whole genome shotgun (WGS) entry which is preliminary data.</text>
</comment>
<organism evidence="1 2">
    <name type="scientific">Cryptolaemus montrouzieri</name>
    <dbReference type="NCBI Taxonomy" id="559131"/>
    <lineage>
        <taxon>Eukaryota</taxon>
        <taxon>Metazoa</taxon>
        <taxon>Ecdysozoa</taxon>
        <taxon>Arthropoda</taxon>
        <taxon>Hexapoda</taxon>
        <taxon>Insecta</taxon>
        <taxon>Pterygota</taxon>
        <taxon>Neoptera</taxon>
        <taxon>Endopterygota</taxon>
        <taxon>Coleoptera</taxon>
        <taxon>Polyphaga</taxon>
        <taxon>Cucujiformia</taxon>
        <taxon>Coccinelloidea</taxon>
        <taxon>Coccinellidae</taxon>
        <taxon>Scymninae</taxon>
        <taxon>Scymnini</taxon>
        <taxon>Cryptolaemus</taxon>
    </lineage>
</organism>